<feature type="region of interest" description="Disordered" evidence="4">
    <location>
        <begin position="93"/>
        <end position="213"/>
    </location>
</feature>
<evidence type="ECO:0000313" key="5">
    <source>
        <dbReference type="EnsemblMetazoa" id="G4660.6:cds"/>
    </source>
</evidence>
<feature type="compositionally biased region" description="Basic residues" evidence="4">
    <location>
        <begin position="415"/>
        <end position="435"/>
    </location>
</feature>
<keyword evidence="6" id="KW-1185">Reference proteome</keyword>
<dbReference type="PANTHER" id="PTHR17614">
    <property type="entry name" value="ZINC FINGER-CONTAINING"/>
    <property type="match status" value="1"/>
</dbReference>
<feature type="compositionally biased region" description="Basic residues" evidence="4">
    <location>
        <begin position="351"/>
        <end position="364"/>
    </location>
</feature>
<dbReference type="Proteomes" id="UP000005408">
    <property type="component" value="Unassembled WGS sequence"/>
</dbReference>
<dbReference type="PANTHER" id="PTHR17614:SF14">
    <property type="entry name" value="G PATCH DOMAIN-CONTAINING PROTEIN 8-LIKE ISOFORM X5"/>
    <property type="match status" value="1"/>
</dbReference>
<feature type="compositionally biased region" description="Pro residues" evidence="4">
    <location>
        <begin position="901"/>
        <end position="924"/>
    </location>
</feature>
<evidence type="ECO:0000313" key="6">
    <source>
        <dbReference type="Proteomes" id="UP000005408"/>
    </source>
</evidence>
<feature type="compositionally biased region" description="Basic residues" evidence="4">
    <location>
        <begin position="962"/>
        <end position="971"/>
    </location>
</feature>
<protein>
    <submittedName>
        <fullName evidence="5">Uncharacterized protein</fullName>
    </submittedName>
</protein>
<dbReference type="AlphaFoldDB" id="A0A8W8NBS0"/>
<feature type="compositionally biased region" description="Acidic residues" evidence="4">
    <location>
        <begin position="396"/>
        <end position="409"/>
    </location>
</feature>
<evidence type="ECO:0000256" key="2">
    <source>
        <dbReference type="ARBA" id="ARBA00022771"/>
    </source>
</evidence>
<feature type="compositionally biased region" description="Basic and acidic residues" evidence="4">
    <location>
        <begin position="328"/>
        <end position="350"/>
    </location>
</feature>
<feature type="region of interest" description="Disordered" evidence="4">
    <location>
        <begin position="275"/>
        <end position="602"/>
    </location>
</feature>
<feature type="compositionally biased region" description="Basic and acidic residues" evidence="4">
    <location>
        <begin position="925"/>
        <end position="934"/>
    </location>
</feature>
<sequence>MLFSTHQLTIQPLHYIPPGLKLMKTRATMKSMVTRPVNPQANNAEVNKSGEGTVKGAGKTDVKGKIAIKSEAVVQNAPVKEEKRRRITVGRLDVNKPVEKADSSKNSGGNSPIFDVPQPLIRGPKEKCDGVKKKEENHTEAEDDAEKEKNSSVSFSFKKTGNKVGSSAAFPEEKEEEEDNSGEDKNHVESPPATEHPKTEEEAATPKPEIKDGYLKVISRDEITELKWPAEMVKTTTTEPQIHYSCDPLVFDFCDLLSEKPAKMEKFRNNISALHTSKIEMEVNEKGDGEKTEVANHEEQETDVKEESSRRSRSKHKKKRKKKKSKHRNESKEKVDNGEEKESTNREDGKKSKKKKKRKKKHKSSKDDHEKLEEKSKTVKVEEEAETNDKGHDSEAEVGDIEDSIDSDGEDSKSKKSKQKKRKKSKKSKKKKKKTHHDDEGSRKGKEKKEKEESGSSDEEKKTEVEKPRKLKHKGSAKPNSSDEENTDKKTVQDIQKQQPKNDKKRKHDPEETIPVESPVKNRKQSPFEKNNNTPPAAKDLAVAKKVKKDGGSGSERKSVSSRRKRQTSESSSNATPVIAKKQKVTPKQAPEHGPITEDTWSKMENMFEAKLPTNPKSKWDTSENTPAWIPAADQEVIVGQAEVTDRHLEVIPDLEVGADGHTAHPPMTPDILDPTPGHEQDPDPDGGIIRVHHTAVTLITADPDLDLPDTESPKKHYRIRSSDIEKAKQEDPLDIPLPNFNDDEESAENLVKKIKDKKQQNSELVKKGIEASKQAEKDNKNIPEGTDFNDIPLPAAETTKTSTAQSNPPPPPPSQQQEIGPYGMPVPQYGMHYGPHDRMSGPMHPGMRYPPPHDMRYGHPRMGPMGPYGPRRPPHHDMRYGPPRMGPMHDGYHGPRYPHMRPPPGYGHPPLPPPKSSTPPPPEPPKEEEKPVEEIAPNPSIVIPPEQAEQYKRLQEQAQKHANKQMRRQKKLEAGEPFSESSESEEEEPKKEEEEIENVEDALSDDLQQSMVAIPSPSLSIAQPTILIAQPQMAGVGGLSFSPQLIQAGQPQQFLLPQGVTLGQNAFGQTIAISQASGLSLSQAGHPLFSGAPVFAHPSPTTSISALAAAAAAGAQPAHLPTGLSHQMSLGVGGGLPLGLGQPTLIQHPLFAQQQLAAQLQAATPQFYTGGLQHTGGPVIVGNRLLLPSIVRQ</sequence>
<feature type="compositionally biased region" description="Basic and acidic residues" evidence="4">
    <location>
        <begin position="436"/>
        <end position="468"/>
    </location>
</feature>
<feature type="compositionally biased region" description="Basic and acidic residues" evidence="4">
    <location>
        <begin position="365"/>
        <end position="395"/>
    </location>
</feature>
<feature type="region of interest" description="Disordered" evidence="4">
    <location>
        <begin position="758"/>
        <end position="942"/>
    </location>
</feature>
<keyword evidence="1" id="KW-0479">Metal-binding</keyword>
<keyword evidence="3" id="KW-0862">Zinc</keyword>
<feature type="region of interest" description="Disordered" evidence="4">
    <location>
        <begin position="703"/>
        <end position="744"/>
    </location>
</feature>
<proteinExistence type="predicted"/>
<feature type="compositionally biased region" description="Low complexity" evidence="4">
    <location>
        <begin position="861"/>
        <end position="870"/>
    </location>
</feature>
<feature type="region of interest" description="Disordered" evidence="4">
    <location>
        <begin position="955"/>
        <end position="999"/>
    </location>
</feature>
<feature type="compositionally biased region" description="Basic and acidic residues" evidence="4">
    <location>
        <begin position="277"/>
        <end position="310"/>
    </location>
</feature>
<dbReference type="GO" id="GO:0008270">
    <property type="term" value="F:zinc ion binding"/>
    <property type="evidence" value="ECO:0007669"/>
    <property type="project" value="UniProtKB-KW"/>
</dbReference>
<feature type="compositionally biased region" description="Basic residues" evidence="4">
    <location>
        <begin position="311"/>
        <end position="327"/>
    </location>
</feature>
<evidence type="ECO:0000256" key="1">
    <source>
        <dbReference type="ARBA" id="ARBA00022723"/>
    </source>
</evidence>
<feature type="compositionally biased region" description="Basic and acidic residues" evidence="4">
    <location>
        <begin position="123"/>
        <end position="150"/>
    </location>
</feature>
<feature type="compositionally biased region" description="Basic and acidic residues" evidence="4">
    <location>
        <begin position="721"/>
        <end position="732"/>
    </location>
</feature>
<feature type="compositionally biased region" description="Polar residues" evidence="4">
    <location>
        <begin position="151"/>
        <end position="165"/>
    </location>
</feature>
<keyword evidence="2" id="KW-0863">Zinc-finger</keyword>
<evidence type="ECO:0000256" key="4">
    <source>
        <dbReference type="SAM" id="MobiDB-lite"/>
    </source>
</evidence>
<name>A0A8W8NBS0_MAGGI</name>
<feature type="compositionally biased region" description="Basic and acidic residues" evidence="4">
    <location>
        <begin position="758"/>
        <end position="782"/>
    </location>
</feature>
<reference evidence="5" key="1">
    <citation type="submission" date="2022-08" db="UniProtKB">
        <authorList>
            <consortium name="EnsemblMetazoa"/>
        </authorList>
    </citation>
    <scope>IDENTIFICATION</scope>
    <source>
        <strain evidence="5">05x7-T-G4-1.051#20</strain>
    </source>
</reference>
<feature type="compositionally biased region" description="Basic and acidic residues" evidence="4">
    <location>
        <begin position="93"/>
        <end position="103"/>
    </location>
</feature>
<accession>A0A8W8NBS0</accession>
<dbReference type="InterPro" id="IPR052445">
    <property type="entry name" value="ZnF-G_patch_domain"/>
</dbReference>
<evidence type="ECO:0000256" key="3">
    <source>
        <dbReference type="ARBA" id="ARBA00022833"/>
    </source>
</evidence>
<organism evidence="5 6">
    <name type="scientific">Magallana gigas</name>
    <name type="common">Pacific oyster</name>
    <name type="synonym">Crassostrea gigas</name>
    <dbReference type="NCBI Taxonomy" id="29159"/>
    <lineage>
        <taxon>Eukaryota</taxon>
        <taxon>Metazoa</taxon>
        <taxon>Spiralia</taxon>
        <taxon>Lophotrochozoa</taxon>
        <taxon>Mollusca</taxon>
        <taxon>Bivalvia</taxon>
        <taxon>Autobranchia</taxon>
        <taxon>Pteriomorphia</taxon>
        <taxon>Ostreida</taxon>
        <taxon>Ostreoidea</taxon>
        <taxon>Ostreidae</taxon>
        <taxon>Magallana</taxon>
    </lineage>
</organism>
<feature type="compositionally biased region" description="Basic and acidic residues" evidence="4">
    <location>
        <begin position="549"/>
        <end position="559"/>
    </location>
</feature>
<dbReference type="EnsemblMetazoa" id="G4660.6">
    <property type="protein sequence ID" value="G4660.6:cds"/>
    <property type="gene ID" value="G4660"/>
</dbReference>